<feature type="region of interest" description="Disordered" evidence="1">
    <location>
        <begin position="337"/>
        <end position="374"/>
    </location>
</feature>
<feature type="transmembrane region" description="Helical" evidence="2">
    <location>
        <begin position="105"/>
        <end position="129"/>
    </location>
</feature>
<evidence type="ECO:0000259" key="3">
    <source>
        <dbReference type="Pfam" id="PF02517"/>
    </source>
</evidence>
<sequence>MSDSPSLRGLLWNRDEGRPRAFWRLGLAALLLLVGGIGGVVVASALVALAPSTAPPILAAVVTVTARTTQVAGFAAAILAAAWLIDRRRLVDLGLGCSRDWWADLAFGLALGVALPALVFALELAAGFLRVTGTLVSRADPSLAVGPGVPVAVAVALTFAYFVGVGVFEELLFRGYLLTNVAEGLDGWFGVGRRGALAAAVALSSLAFAAGHWMNPNVTPLAVANIALFGTLFAASYLLTERIAVAIGFHVTWNFAIASVFGFPVSGFTTPATVVAVEQSGPELVTGGSFGPEGGLVALVAFAVGVAALGWWVRLREGALRWRAAVARPTLRRSVVAEQRADEATEVDGETADTADGETVDGDATTGGAEPDTE</sequence>
<dbReference type="PANTHER" id="PTHR39430">
    <property type="entry name" value="MEMBRANE-ASSOCIATED PROTEASE-RELATED"/>
    <property type="match status" value="1"/>
</dbReference>
<evidence type="ECO:0000256" key="2">
    <source>
        <dbReference type="SAM" id="Phobius"/>
    </source>
</evidence>
<dbReference type="PANTHER" id="PTHR39430:SF1">
    <property type="entry name" value="PROTEASE"/>
    <property type="match status" value="1"/>
</dbReference>
<feature type="transmembrane region" description="Helical" evidence="2">
    <location>
        <begin position="251"/>
        <end position="274"/>
    </location>
</feature>
<dbReference type="GeneID" id="78821664"/>
<comment type="caution">
    <text evidence="4">The sequence shown here is derived from an EMBL/GenBank/DDBJ whole genome shotgun (WGS) entry which is preliminary data.</text>
</comment>
<feature type="transmembrane region" description="Helical" evidence="2">
    <location>
        <begin position="149"/>
        <end position="168"/>
    </location>
</feature>
<feature type="transmembrane region" description="Helical" evidence="2">
    <location>
        <begin position="21"/>
        <end position="51"/>
    </location>
</feature>
<keyword evidence="5" id="KW-1185">Reference proteome</keyword>
<feature type="transmembrane region" description="Helical" evidence="2">
    <location>
        <begin position="195"/>
        <end position="214"/>
    </location>
</feature>
<dbReference type="EMBL" id="JBHTAS010000001">
    <property type="protein sequence ID" value="MFC7141351.1"/>
    <property type="molecule type" value="Genomic_DNA"/>
</dbReference>
<feature type="transmembrane region" description="Helical" evidence="2">
    <location>
        <begin position="294"/>
        <end position="313"/>
    </location>
</feature>
<evidence type="ECO:0000313" key="4">
    <source>
        <dbReference type="EMBL" id="MFC7141351.1"/>
    </source>
</evidence>
<feature type="transmembrane region" description="Helical" evidence="2">
    <location>
        <begin position="57"/>
        <end position="85"/>
    </location>
</feature>
<dbReference type="GO" id="GO:0004175">
    <property type="term" value="F:endopeptidase activity"/>
    <property type="evidence" value="ECO:0007669"/>
    <property type="project" value="UniProtKB-ARBA"/>
</dbReference>
<feature type="transmembrane region" description="Helical" evidence="2">
    <location>
        <begin position="220"/>
        <end position="239"/>
    </location>
</feature>
<name>A0ABD5Y4W9_9EURY</name>
<organism evidence="4 5">
    <name type="scientific">Halosimplex aquaticum</name>
    <dbReference type="NCBI Taxonomy" id="3026162"/>
    <lineage>
        <taxon>Archaea</taxon>
        <taxon>Methanobacteriati</taxon>
        <taxon>Methanobacteriota</taxon>
        <taxon>Stenosarchaea group</taxon>
        <taxon>Halobacteria</taxon>
        <taxon>Halobacteriales</taxon>
        <taxon>Haloarculaceae</taxon>
        <taxon>Halosimplex</taxon>
    </lineage>
</organism>
<feature type="compositionally biased region" description="Acidic residues" evidence="1">
    <location>
        <begin position="344"/>
        <end position="361"/>
    </location>
</feature>
<dbReference type="GO" id="GO:0080120">
    <property type="term" value="P:CAAX-box protein maturation"/>
    <property type="evidence" value="ECO:0007669"/>
    <property type="project" value="UniProtKB-ARBA"/>
</dbReference>
<evidence type="ECO:0000313" key="5">
    <source>
        <dbReference type="Proteomes" id="UP001596432"/>
    </source>
</evidence>
<feature type="domain" description="CAAX prenyl protease 2/Lysostaphin resistance protein A-like" evidence="3">
    <location>
        <begin position="155"/>
        <end position="255"/>
    </location>
</feature>
<protein>
    <submittedName>
        <fullName evidence="4">CPBP family intramembrane glutamic endopeptidase</fullName>
        <ecNumber evidence="4">3.4.-.-</ecNumber>
    </submittedName>
</protein>
<dbReference type="InterPro" id="IPR003675">
    <property type="entry name" value="Rce1/LyrA-like_dom"/>
</dbReference>
<reference evidence="4 5" key="1">
    <citation type="journal article" date="2019" name="Int. J. Syst. Evol. Microbiol.">
        <title>The Global Catalogue of Microorganisms (GCM) 10K type strain sequencing project: providing services to taxonomists for standard genome sequencing and annotation.</title>
        <authorList>
            <consortium name="The Broad Institute Genomics Platform"/>
            <consortium name="The Broad Institute Genome Sequencing Center for Infectious Disease"/>
            <person name="Wu L."/>
            <person name="Ma J."/>
        </authorList>
    </citation>
    <scope>NUCLEOTIDE SEQUENCE [LARGE SCALE GENOMIC DNA]</scope>
    <source>
        <strain evidence="4 5">XZYJT29</strain>
    </source>
</reference>
<gene>
    <name evidence="4" type="ORF">ACFQMA_16120</name>
</gene>
<dbReference type="Pfam" id="PF02517">
    <property type="entry name" value="Rce1-like"/>
    <property type="match status" value="1"/>
</dbReference>
<keyword evidence="4" id="KW-0378">Hydrolase</keyword>
<keyword evidence="2" id="KW-0812">Transmembrane</keyword>
<dbReference type="Proteomes" id="UP001596432">
    <property type="component" value="Unassembled WGS sequence"/>
</dbReference>
<dbReference type="RefSeq" id="WP_274322437.1">
    <property type="nucleotide sequence ID" value="NZ_CP118158.1"/>
</dbReference>
<keyword evidence="2" id="KW-0472">Membrane</keyword>
<keyword evidence="2" id="KW-1133">Transmembrane helix</keyword>
<dbReference type="EC" id="3.4.-.-" evidence="4"/>
<accession>A0ABD5Y4W9</accession>
<evidence type="ECO:0000256" key="1">
    <source>
        <dbReference type="SAM" id="MobiDB-lite"/>
    </source>
</evidence>
<dbReference type="AlphaFoldDB" id="A0ABD5Y4W9"/>
<proteinExistence type="predicted"/>